<feature type="signal peptide" evidence="1">
    <location>
        <begin position="1"/>
        <end position="17"/>
    </location>
</feature>
<organism evidence="2">
    <name type="scientific">Ixodes ricinus</name>
    <name type="common">Common tick</name>
    <name type="synonym">Acarus ricinus</name>
    <dbReference type="NCBI Taxonomy" id="34613"/>
    <lineage>
        <taxon>Eukaryota</taxon>
        <taxon>Metazoa</taxon>
        <taxon>Ecdysozoa</taxon>
        <taxon>Arthropoda</taxon>
        <taxon>Chelicerata</taxon>
        <taxon>Arachnida</taxon>
        <taxon>Acari</taxon>
        <taxon>Parasitiformes</taxon>
        <taxon>Ixodida</taxon>
        <taxon>Ixodoidea</taxon>
        <taxon>Ixodidae</taxon>
        <taxon>Ixodinae</taxon>
        <taxon>Ixodes</taxon>
    </lineage>
</organism>
<name>A0A131XSV9_IXORI</name>
<sequence length="115" mass="12188">MHKVLVVLCFVLLVVLAWPDDDNIQQVATGPRGQDLADGTICSTGDECASKCCLKHFTVTGSDGPAQCHVKSDLGESCSDDQVKGGASVNHCPCSRGSCENNICTLENTDEDKDD</sequence>
<dbReference type="EMBL" id="GEFM01007040">
    <property type="protein sequence ID" value="JAP68756.1"/>
    <property type="molecule type" value="mRNA"/>
</dbReference>
<evidence type="ECO:0000313" key="2">
    <source>
        <dbReference type="EMBL" id="JAP68756.1"/>
    </source>
</evidence>
<dbReference type="GO" id="GO:0016042">
    <property type="term" value="P:lipid catabolic process"/>
    <property type="evidence" value="ECO:0007669"/>
    <property type="project" value="InterPro"/>
</dbReference>
<feature type="chain" id="PRO_5007284062" evidence="1">
    <location>
        <begin position="18"/>
        <end position="115"/>
    </location>
</feature>
<dbReference type="GO" id="GO:0008047">
    <property type="term" value="F:enzyme activator activity"/>
    <property type="evidence" value="ECO:0007669"/>
    <property type="project" value="InterPro"/>
</dbReference>
<dbReference type="PANTHER" id="PTHR10041">
    <property type="entry name" value="COLIPASE"/>
    <property type="match status" value="1"/>
</dbReference>
<reference evidence="2" key="1">
    <citation type="submission" date="2016-02" db="EMBL/GenBank/DDBJ databases">
        <title>RNAseq analyses of the midgut from blood- or serum-fed Ixodes ricinus ticks.</title>
        <authorList>
            <person name="Perner J."/>
            <person name="Provaznik J."/>
            <person name="Schrenkova J."/>
            <person name="Urbanova V."/>
            <person name="Ribeiro J.M."/>
            <person name="Kopacek P."/>
        </authorList>
    </citation>
    <scope>NUCLEOTIDE SEQUENCE</scope>
    <source>
        <tissue evidence="2">Gut</tissue>
    </source>
</reference>
<dbReference type="PANTHER" id="PTHR10041:SF5">
    <property type="entry name" value="LEUCINE-RICH COLIPASE-LIKE PROTEIN 1"/>
    <property type="match status" value="1"/>
</dbReference>
<keyword evidence="1" id="KW-0732">Signal</keyword>
<proteinExistence type="evidence at transcript level"/>
<dbReference type="GO" id="GO:0005576">
    <property type="term" value="C:extracellular region"/>
    <property type="evidence" value="ECO:0007669"/>
    <property type="project" value="InterPro"/>
</dbReference>
<dbReference type="Gene3D" id="2.10.80.10">
    <property type="entry name" value="Lipase, subunit A"/>
    <property type="match status" value="1"/>
</dbReference>
<evidence type="ECO:0000256" key="1">
    <source>
        <dbReference type="SAM" id="SignalP"/>
    </source>
</evidence>
<protein>
    <submittedName>
        <fullName evidence="2">Putative tick ixodegrin</fullName>
    </submittedName>
</protein>
<dbReference type="AlphaFoldDB" id="A0A131XSV9"/>
<dbReference type="GO" id="GO:0007586">
    <property type="term" value="P:digestion"/>
    <property type="evidence" value="ECO:0007669"/>
    <property type="project" value="InterPro"/>
</dbReference>
<dbReference type="InterPro" id="IPR001981">
    <property type="entry name" value="Colipase"/>
</dbReference>
<accession>A0A131XSV9</accession>